<evidence type="ECO:0000313" key="2">
    <source>
        <dbReference type="Proteomes" id="UP000003980"/>
    </source>
</evidence>
<sequence length="270" mass="30425">MRVLINGGLPYDSGKTRFGLALISAMAEVGVKLTPLKPVAGHNAWYSYSTLLRSVELNVLVGNDALSYYEITGIKPEKINPFDVLLAPVELEKLDYSTTSYNILMERGVPVMMRITREGNSSYFTSIPEYVLDSLKESLDKLREIFRPTIVTTDQLRQIVDESGYIVDEEVRRTISENDNVVIESYNNASSPCFSCSEVDYVFTVFPGRAFLVKGQEFRKFLSLSSLPPWTISSEKIFKYLRPLSFCLDPVTSKNGKILDLLLSEERSSP</sequence>
<evidence type="ECO:0000313" key="1">
    <source>
        <dbReference type="EMBL" id="EHP68645.1"/>
    </source>
</evidence>
<dbReference type="AlphaFoldDB" id="H2C919"/>
<dbReference type="RefSeq" id="WP_009075291.1">
    <property type="nucleotide sequence ID" value="NZ_JH597770.1"/>
</dbReference>
<proteinExistence type="predicted"/>
<dbReference type="EMBL" id="JH597770">
    <property type="protein sequence ID" value="EHP68645.1"/>
    <property type="molecule type" value="Genomic_DNA"/>
</dbReference>
<dbReference type="eggNOG" id="arCOG04328">
    <property type="taxonomic scope" value="Archaea"/>
</dbReference>
<keyword evidence="2" id="KW-1185">Reference proteome</keyword>
<dbReference type="STRING" id="671065.MetMK1DRAFT_00030880"/>
<reference evidence="1 2" key="1">
    <citation type="submission" date="2012-01" db="EMBL/GenBank/DDBJ databases">
        <title>Improved High-Quality Draft sequence of Metallosphaera yellowstonensis MK1.</title>
        <authorList>
            <consortium name="US DOE Joint Genome Institute"/>
            <person name="Lucas S."/>
            <person name="Han J."/>
            <person name="Cheng J.-F."/>
            <person name="Goodwin L."/>
            <person name="Pitluck S."/>
            <person name="Peters L."/>
            <person name="Teshima H."/>
            <person name="Detter J.C."/>
            <person name="Han C."/>
            <person name="Tapia R."/>
            <person name="Land M."/>
            <person name="Hauser L."/>
            <person name="Kyrpides N."/>
            <person name="Kozubal M."/>
            <person name="Macur R.E."/>
            <person name="Jay Z."/>
            <person name="Inskeep W."/>
            <person name="Woyke T."/>
        </authorList>
    </citation>
    <scope>NUCLEOTIDE SEQUENCE [LARGE SCALE GENOMIC DNA]</scope>
    <source>
        <strain evidence="1 2">MK1</strain>
    </source>
</reference>
<dbReference type="HOGENOM" id="CLU_084678_0_0_2"/>
<dbReference type="Proteomes" id="UP000003980">
    <property type="component" value="Unassembled WGS sequence"/>
</dbReference>
<name>H2C919_9CREN</name>
<accession>H2C919</accession>
<organism evidence="1 2">
    <name type="scientific">Metallosphaera yellowstonensis MK1</name>
    <dbReference type="NCBI Taxonomy" id="671065"/>
    <lineage>
        <taxon>Archaea</taxon>
        <taxon>Thermoproteota</taxon>
        <taxon>Thermoprotei</taxon>
        <taxon>Sulfolobales</taxon>
        <taxon>Sulfolobaceae</taxon>
        <taxon>Metallosphaera</taxon>
    </lineage>
</organism>
<protein>
    <submittedName>
        <fullName evidence="1">Putative P-loop ATPase/GTPase</fullName>
    </submittedName>
</protein>
<gene>
    <name evidence="1" type="ORF">MetMK1DRAFT_00030880</name>
</gene>
<dbReference type="OrthoDB" id="39107at2157"/>